<keyword evidence="1 2" id="KW-0807">Transducer</keyword>
<evidence type="ECO:0000313" key="5">
    <source>
        <dbReference type="EMBL" id="MBR8463068.1"/>
    </source>
</evidence>
<dbReference type="Gene3D" id="1.10.287.950">
    <property type="entry name" value="Methyl-accepting chemotaxis protein"/>
    <property type="match status" value="1"/>
</dbReference>
<organism evidence="5 6">
    <name type="scientific">Campylobacter anatolicus</name>
    <dbReference type="NCBI Taxonomy" id="2829105"/>
    <lineage>
        <taxon>Bacteria</taxon>
        <taxon>Pseudomonadati</taxon>
        <taxon>Campylobacterota</taxon>
        <taxon>Epsilonproteobacteria</taxon>
        <taxon>Campylobacterales</taxon>
        <taxon>Campylobacteraceae</taxon>
        <taxon>Campylobacter</taxon>
    </lineage>
</organism>
<feature type="domain" description="Methyl-accepting transducer" evidence="4">
    <location>
        <begin position="58"/>
        <end position="200"/>
    </location>
</feature>
<sequence>MFGFDKKSDLEKQNEALKQENERLKSELELAHKELTNIADISQTSKCDDKNSIVFLLLESYKNSVDFLQGTIRENLEMLDNMNELNNKTFAQTDSLRAKTTEIIGSMQNIQQMSGELQNNASSLDNSVHSIAEIINLIKDISDQTNLLALNAAIEAARAGEHGRGFAVVADEVRKLAERTQKATLEVEVNINGLKQSSNTISQMSGEFVLLSSDSMKKLGEFNQGILIVNDNTQNILNQTINVTNEVCISRGKIDHINVKLKGYRAALKSEFESIPDHHSCRFGKWFTGQVKELLKDDQKAIACVNKHHENVHRGLTKAIEIFSDTSKDDSEGIEILRDVENSSKVGFEALLEAMKQVRK</sequence>
<dbReference type="InterPro" id="IPR004089">
    <property type="entry name" value="MCPsignal_dom"/>
</dbReference>
<protein>
    <submittedName>
        <fullName evidence="5">Chemotaxis protein</fullName>
    </submittedName>
</protein>
<accession>A0ABS5HFQ1</accession>
<name>A0ABS5HFQ1_9BACT</name>
<feature type="coiled-coil region" evidence="3">
    <location>
        <begin position="7"/>
        <end position="34"/>
    </location>
</feature>
<reference evidence="5 6" key="1">
    <citation type="submission" date="2021-04" db="EMBL/GenBank/DDBJ databases">
        <title>Molecular and phenotypic characterization and identification of bacterial isolates recovered from the Anatolian ground squirrels (Spermophilus xanthoprymnus) and which have the potential to form a new species in the Campylobacter genus.</title>
        <authorList>
            <person name="Aydin F."/>
            <person name="Abay S."/>
            <person name="Kayman T."/>
            <person name="Karakaya E."/>
            <person name="Mustak H.K."/>
            <person name="Mustak I.B."/>
            <person name="Bilgin N."/>
            <person name="Duzler A."/>
            <person name="Sahin O."/>
            <person name="Guran O."/>
            <person name="Saticioglu I.B."/>
        </authorList>
    </citation>
    <scope>NUCLEOTIDE SEQUENCE [LARGE SCALE GENOMIC DNA]</scope>
    <source>
        <strain evidence="6">faydin-G24</strain>
    </source>
</reference>
<dbReference type="Pfam" id="PF00015">
    <property type="entry name" value="MCPsignal"/>
    <property type="match status" value="1"/>
</dbReference>
<evidence type="ECO:0000256" key="2">
    <source>
        <dbReference type="PROSITE-ProRule" id="PRU00284"/>
    </source>
</evidence>
<gene>
    <name evidence="5" type="ORF">KDD93_00570</name>
</gene>
<keyword evidence="3" id="KW-0175">Coiled coil</keyword>
<dbReference type="Proteomes" id="UP000682951">
    <property type="component" value="Unassembled WGS sequence"/>
</dbReference>
<evidence type="ECO:0000256" key="3">
    <source>
        <dbReference type="SAM" id="Coils"/>
    </source>
</evidence>
<dbReference type="Pfam" id="PF13682">
    <property type="entry name" value="CZB"/>
    <property type="match status" value="1"/>
</dbReference>
<dbReference type="PANTHER" id="PTHR32089:SF112">
    <property type="entry name" value="LYSOZYME-LIKE PROTEIN-RELATED"/>
    <property type="match status" value="1"/>
</dbReference>
<keyword evidence="6" id="KW-1185">Reference proteome</keyword>
<comment type="caution">
    <text evidence="5">The sequence shown here is derived from an EMBL/GenBank/DDBJ whole genome shotgun (WGS) entry which is preliminary data.</text>
</comment>
<evidence type="ECO:0000256" key="1">
    <source>
        <dbReference type="ARBA" id="ARBA00023224"/>
    </source>
</evidence>
<dbReference type="InterPro" id="IPR025991">
    <property type="entry name" value="Chemoreceptor_zinc-bind_dom"/>
</dbReference>
<dbReference type="PANTHER" id="PTHR32089">
    <property type="entry name" value="METHYL-ACCEPTING CHEMOTAXIS PROTEIN MCPB"/>
    <property type="match status" value="1"/>
</dbReference>
<dbReference type="PROSITE" id="PS50111">
    <property type="entry name" value="CHEMOTAXIS_TRANSDUC_2"/>
    <property type="match status" value="1"/>
</dbReference>
<evidence type="ECO:0000259" key="4">
    <source>
        <dbReference type="PROSITE" id="PS50111"/>
    </source>
</evidence>
<dbReference type="EMBL" id="JAGSSW010000001">
    <property type="protein sequence ID" value="MBR8463068.1"/>
    <property type="molecule type" value="Genomic_DNA"/>
</dbReference>
<dbReference type="SUPFAM" id="SSF58104">
    <property type="entry name" value="Methyl-accepting chemotaxis protein (MCP) signaling domain"/>
    <property type="match status" value="1"/>
</dbReference>
<dbReference type="SMART" id="SM00283">
    <property type="entry name" value="MA"/>
    <property type="match status" value="1"/>
</dbReference>
<evidence type="ECO:0000313" key="6">
    <source>
        <dbReference type="Proteomes" id="UP000682951"/>
    </source>
</evidence>
<proteinExistence type="predicted"/>